<evidence type="ECO:0000313" key="8">
    <source>
        <dbReference type="EMBL" id="KOE98806.1"/>
    </source>
</evidence>
<dbReference type="Gene3D" id="3.40.1710.10">
    <property type="entry name" value="abc type-2 transporter like domain"/>
    <property type="match status" value="1"/>
</dbReference>
<dbReference type="GO" id="GO:0005886">
    <property type="term" value="C:plasma membrane"/>
    <property type="evidence" value="ECO:0007669"/>
    <property type="project" value="UniProtKB-SubCell"/>
</dbReference>
<dbReference type="GO" id="GO:0140359">
    <property type="term" value="F:ABC-type transporter activity"/>
    <property type="evidence" value="ECO:0007669"/>
    <property type="project" value="InterPro"/>
</dbReference>
<feature type="domain" description="ABC-2 type transporter transmembrane" evidence="7">
    <location>
        <begin position="30"/>
        <end position="374"/>
    </location>
</feature>
<evidence type="ECO:0000313" key="9">
    <source>
        <dbReference type="Proteomes" id="UP000036890"/>
    </source>
</evidence>
<evidence type="ECO:0000256" key="4">
    <source>
        <dbReference type="ARBA" id="ARBA00022989"/>
    </source>
</evidence>
<dbReference type="InterPro" id="IPR051449">
    <property type="entry name" value="ABC-2_transporter_component"/>
</dbReference>
<comment type="subcellular location">
    <subcellularLocation>
        <location evidence="1">Cell membrane</location>
        <topology evidence="1">Multi-pass membrane protein</topology>
    </subcellularLocation>
</comment>
<evidence type="ECO:0000259" key="7">
    <source>
        <dbReference type="Pfam" id="PF12698"/>
    </source>
</evidence>
<comment type="caution">
    <text evidence="8">The sequence shown here is derived from an EMBL/GenBank/DDBJ whole genome shotgun (WGS) entry which is preliminary data.</text>
</comment>
<feature type="transmembrane region" description="Helical" evidence="6">
    <location>
        <begin position="264"/>
        <end position="288"/>
    </location>
</feature>
<evidence type="ECO:0000256" key="6">
    <source>
        <dbReference type="SAM" id="Phobius"/>
    </source>
</evidence>
<keyword evidence="5 6" id="KW-0472">Membrane</keyword>
<name>A0A0L8A997_9GAMM</name>
<evidence type="ECO:0000256" key="3">
    <source>
        <dbReference type="ARBA" id="ARBA00022692"/>
    </source>
</evidence>
<keyword evidence="3 6" id="KW-0812">Transmembrane</keyword>
<dbReference type="AlphaFoldDB" id="A0A0L8A997"/>
<keyword evidence="2" id="KW-1003">Cell membrane</keyword>
<reference evidence="8 9" key="1">
    <citation type="journal article" date="2012" name="J. Bacteriol.">
        <title>Genome sequence of a novel nicotine-degrading strain, Pseudomonas geniculata N1.</title>
        <authorList>
            <person name="Tang H."/>
            <person name="Yu H."/>
            <person name="Tai C."/>
            <person name="Huang K."/>
            <person name="Liu Y."/>
            <person name="Wang L."/>
            <person name="Yao Y."/>
            <person name="Wu G."/>
            <person name="Xu P."/>
        </authorList>
    </citation>
    <scope>NUCLEOTIDE SEQUENCE [LARGE SCALE GENOMIC DNA]</scope>
    <source>
        <strain evidence="8 9">N1</strain>
    </source>
</reference>
<feature type="transmembrane region" description="Helical" evidence="6">
    <location>
        <begin position="191"/>
        <end position="213"/>
    </location>
</feature>
<feature type="transmembrane region" description="Helical" evidence="6">
    <location>
        <begin position="234"/>
        <end position="258"/>
    </location>
</feature>
<dbReference type="Proteomes" id="UP000036890">
    <property type="component" value="Unassembled WGS sequence"/>
</dbReference>
<dbReference type="OrthoDB" id="9803577at2"/>
<accession>A0A0L8A997</accession>
<dbReference type="InterPro" id="IPR013525">
    <property type="entry name" value="ABC2_TM"/>
</dbReference>
<keyword evidence="4 6" id="KW-1133">Transmembrane helix</keyword>
<feature type="transmembrane region" description="Helical" evidence="6">
    <location>
        <begin position="300"/>
        <end position="321"/>
    </location>
</feature>
<gene>
    <name evidence="8" type="ORF">W7K_12830</name>
</gene>
<dbReference type="PANTHER" id="PTHR30294">
    <property type="entry name" value="MEMBRANE COMPONENT OF ABC TRANSPORTER YHHJ-RELATED"/>
    <property type="match status" value="1"/>
</dbReference>
<sequence>MAPALSPDRNGFAASWRRELQSLRGNRADLLLVTLLPLLMLAVMAWMFTPSVMRDIPIAVVDLDHSSDSRLLLRMLDASPGVRIASQPVDMEDARSQLRRLDVFAIVLVPRDVTRQALRGRQGTVFAYYNATYMTTGQSAARDIGDAVSAWNARLLRERIGLQVGPGKLRAAPIAVQSDILYNPARSYELFLLPLIFPAVLSLVLALAVAGSLGREIRDGTLPASLGRTPWSAIAGKVAPYILLFSLYGALGIGYLAWLRGDGVAGSVLVLLLAQPLFYLATAAYALFFVGVTRDMGTALSAVGLSIGTALAFSSATFPVLDGPLFTRVWHQLLPLSAYIKLQTQQQFIGSPLSVSVWPLATLLLMAVVAGGIGGLRLIAFARTPEAAQPAGADA</sequence>
<dbReference type="RefSeq" id="WP_010483214.1">
    <property type="nucleotide sequence ID" value="NZ_AJLO02000025.1"/>
</dbReference>
<dbReference type="Pfam" id="PF12698">
    <property type="entry name" value="ABC2_membrane_3"/>
    <property type="match status" value="1"/>
</dbReference>
<dbReference type="EMBL" id="AJLO02000025">
    <property type="protein sequence ID" value="KOE98806.1"/>
    <property type="molecule type" value="Genomic_DNA"/>
</dbReference>
<evidence type="ECO:0000256" key="1">
    <source>
        <dbReference type="ARBA" id="ARBA00004651"/>
    </source>
</evidence>
<proteinExistence type="predicted"/>
<protein>
    <submittedName>
        <fullName evidence="8">ABC transporter permease</fullName>
    </submittedName>
</protein>
<dbReference type="PANTHER" id="PTHR30294:SF47">
    <property type="entry name" value="INNER MEMBRANE TRANSPORT PERMEASE YHHJ"/>
    <property type="match status" value="1"/>
</dbReference>
<evidence type="ECO:0000256" key="2">
    <source>
        <dbReference type="ARBA" id="ARBA00022475"/>
    </source>
</evidence>
<organism evidence="8 9">
    <name type="scientific">Stenotrophomonas geniculata N1</name>
    <dbReference type="NCBI Taxonomy" id="1167641"/>
    <lineage>
        <taxon>Bacteria</taxon>
        <taxon>Pseudomonadati</taxon>
        <taxon>Pseudomonadota</taxon>
        <taxon>Gammaproteobacteria</taxon>
        <taxon>Lysobacterales</taxon>
        <taxon>Lysobacteraceae</taxon>
        <taxon>Stenotrophomonas</taxon>
    </lineage>
</organism>
<feature type="transmembrane region" description="Helical" evidence="6">
    <location>
        <begin position="357"/>
        <end position="380"/>
    </location>
</feature>
<feature type="transmembrane region" description="Helical" evidence="6">
    <location>
        <begin position="28"/>
        <end position="48"/>
    </location>
</feature>
<evidence type="ECO:0000256" key="5">
    <source>
        <dbReference type="ARBA" id="ARBA00023136"/>
    </source>
</evidence>